<keyword evidence="2" id="KW-1185">Reference proteome</keyword>
<name>A0A081K6B7_9GAMM</name>
<gene>
    <name evidence="1" type="ORF">GV64_02085</name>
</gene>
<dbReference type="EMBL" id="JOJP01000001">
    <property type="protein sequence ID" value="KEI69693.1"/>
    <property type="molecule type" value="Genomic_DNA"/>
</dbReference>
<organism evidence="1 2">
    <name type="scientific">Endozoicomonas elysicola</name>
    <dbReference type="NCBI Taxonomy" id="305900"/>
    <lineage>
        <taxon>Bacteria</taxon>
        <taxon>Pseudomonadati</taxon>
        <taxon>Pseudomonadota</taxon>
        <taxon>Gammaproteobacteria</taxon>
        <taxon>Oceanospirillales</taxon>
        <taxon>Endozoicomonadaceae</taxon>
        <taxon>Endozoicomonas</taxon>
    </lineage>
</organism>
<comment type="caution">
    <text evidence="1">The sequence shown here is derived from an EMBL/GenBank/DDBJ whole genome shotgun (WGS) entry which is preliminary data.</text>
</comment>
<accession>A0A081K6B7</accession>
<proteinExistence type="predicted"/>
<sequence>MQDCNDYLLHVQEYGAIQNATAHYSFNKNKNNVFCLIGKELVNLDILKYSHILVLHFIHTFYICLAEECSLFNLYCSIFYLFF</sequence>
<evidence type="ECO:0000313" key="2">
    <source>
        <dbReference type="Proteomes" id="UP000027997"/>
    </source>
</evidence>
<reference evidence="1 2" key="1">
    <citation type="submission" date="2014-06" db="EMBL/GenBank/DDBJ databases">
        <title>Whole Genome Sequences of Three Symbiotic Endozoicomonas Bacteria.</title>
        <authorList>
            <person name="Neave M.J."/>
            <person name="Apprill A."/>
            <person name="Voolstra C.R."/>
        </authorList>
    </citation>
    <scope>NUCLEOTIDE SEQUENCE [LARGE SCALE GENOMIC DNA]</scope>
    <source>
        <strain evidence="1 2">DSM 22380</strain>
    </source>
</reference>
<evidence type="ECO:0000313" key="1">
    <source>
        <dbReference type="EMBL" id="KEI69693.1"/>
    </source>
</evidence>
<dbReference type="AlphaFoldDB" id="A0A081K6B7"/>
<protein>
    <submittedName>
        <fullName evidence="1">Uncharacterized protein</fullName>
    </submittedName>
</protein>
<dbReference type="Proteomes" id="UP000027997">
    <property type="component" value="Unassembled WGS sequence"/>
</dbReference>